<comment type="caution">
    <text evidence="2">The sequence shown here is derived from an EMBL/GenBank/DDBJ whole genome shotgun (WGS) entry which is preliminary data.</text>
</comment>
<evidence type="ECO:0000256" key="1">
    <source>
        <dbReference type="SAM" id="MobiDB-lite"/>
    </source>
</evidence>
<feature type="compositionally biased region" description="Basic and acidic residues" evidence="1">
    <location>
        <begin position="21"/>
        <end position="31"/>
    </location>
</feature>
<dbReference type="Proteomes" id="UP000050863">
    <property type="component" value="Unassembled WGS sequence"/>
</dbReference>
<dbReference type="EMBL" id="LLXZ01000012">
    <property type="protein sequence ID" value="KRR14699.1"/>
    <property type="molecule type" value="Genomic_DNA"/>
</dbReference>
<accession>A0A0R3M441</accession>
<protein>
    <submittedName>
        <fullName evidence="2">Uncharacterized protein</fullName>
    </submittedName>
</protein>
<feature type="region of interest" description="Disordered" evidence="1">
    <location>
        <begin position="1"/>
        <end position="61"/>
    </location>
</feature>
<organism evidence="2 3">
    <name type="scientific">Bradyrhizobium jicamae</name>
    <dbReference type="NCBI Taxonomy" id="280332"/>
    <lineage>
        <taxon>Bacteria</taxon>
        <taxon>Pseudomonadati</taxon>
        <taxon>Pseudomonadota</taxon>
        <taxon>Alphaproteobacteria</taxon>
        <taxon>Hyphomicrobiales</taxon>
        <taxon>Nitrobacteraceae</taxon>
        <taxon>Bradyrhizobium</taxon>
    </lineage>
</organism>
<evidence type="ECO:0000313" key="3">
    <source>
        <dbReference type="Proteomes" id="UP000050863"/>
    </source>
</evidence>
<proteinExistence type="predicted"/>
<keyword evidence="3" id="KW-1185">Reference proteome</keyword>
<dbReference type="AlphaFoldDB" id="A0A0R3M441"/>
<evidence type="ECO:0000313" key="2">
    <source>
        <dbReference type="EMBL" id="KRR14699.1"/>
    </source>
</evidence>
<dbReference type="OrthoDB" id="8264817at2"/>
<gene>
    <name evidence="2" type="ORF">CQ12_11305</name>
</gene>
<sequence length="137" mass="14979">MTQGDPTDNALATIASILDAPESRREPEKAAAAEQKPVGPPPIPTSPPPIEAHGYARHGPGPMAAIRFKWTVRLENGSYYVDETIGENSTPIVTGPMSREAAIRMVDDRESDARRRFEQFKSEMTERATANKESSEA</sequence>
<name>A0A0R3M441_9BRAD</name>
<reference evidence="2 3" key="1">
    <citation type="submission" date="2014-03" db="EMBL/GenBank/DDBJ databases">
        <title>Bradyrhizobium valentinum sp. nov., isolated from effective nodules of Lupinus mariae-josephae, a lupine endemic of basic-lime soils in Eastern Spain.</title>
        <authorList>
            <person name="Duran D."/>
            <person name="Rey L."/>
            <person name="Navarro A."/>
            <person name="Busquets A."/>
            <person name="Imperial J."/>
            <person name="Ruiz-Argueso T."/>
        </authorList>
    </citation>
    <scope>NUCLEOTIDE SEQUENCE [LARGE SCALE GENOMIC DNA]</scope>
    <source>
        <strain evidence="2 3">PAC68</strain>
    </source>
</reference>
<feature type="compositionally biased region" description="Pro residues" evidence="1">
    <location>
        <begin position="38"/>
        <end position="50"/>
    </location>
</feature>
<dbReference type="RefSeq" id="WP_057833896.1">
    <property type="nucleotide sequence ID" value="NZ_LLXZ01000012.1"/>
</dbReference>